<gene>
    <name evidence="2" type="ORF">DTL3_1726</name>
</gene>
<evidence type="ECO:0000313" key="3">
    <source>
        <dbReference type="Proteomes" id="UP000032809"/>
    </source>
</evidence>
<dbReference type="PANTHER" id="PTHR43698">
    <property type="entry name" value="RIBD C-TERMINAL DOMAIN CONTAINING PROTEIN"/>
    <property type="match status" value="1"/>
</dbReference>
<dbReference type="InterPro" id="IPR014710">
    <property type="entry name" value="RmlC-like_jellyroll"/>
</dbReference>
<protein>
    <submittedName>
        <fullName evidence="2">Cupin domain protein</fullName>
    </submittedName>
</protein>
<dbReference type="AlphaFoldDB" id="A0A0C7NM91"/>
<dbReference type="InterPro" id="IPR011051">
    <property type="entry name" value="RmlC_Cupin_sf"/>
</dbReference>
<dbReference type="Proteomes" id="UP000032809">
    <property type="component" value="Chromosome I"/>
</dbReference>
<evidence type="ECO:0000313" key="2">
    <source>
        <dbReference type="EMBL" id="CEP79011.1"/>
    </source>
</evidence>
<dbReference type="PANTHER" id="PTHR43698:SF1">
    <property type="entry name" value="BLL4564 PROTEIN"/>
    <property type="match status" value="1"/>
</dbReference>
<dbReference type="InterPro" id="IPR013096">
    <property type="entry name" value="Cupin_2"/>
</dbReference>
<name>A0A0C7NM91_DEFTU</name>
<dbReference type="Gene3D" id="2.60.120.10">
    <property type="entry name" value="Jelly Rolls"/>
    <property type="match status" value="1"/>
</dbReference>
<dbReference type="CDD" id="cd02233">
    <property type="entry name" value="cupin_HNL-like"/>
    <property type="match status" value="1"/>
</dbReference>
<dbReference type="InterPro" id="IPR047263">
    <property type="entry name" value="HNL-like_cupin"/>
</dbReference>
<dbReference type="RefSeq" id="WP_045088350.1">
    <property type="nucleotide sequence ID" value="NZ_LN824141.1"/>
</dbReference>
<dbReference type="STRING" id="1006576.DTL3_1726"/>
<keyword evidence="3" id="KW-1185">Reference proteome</keyword>
<accession>A0A0C7NM91</accession>
<sequence>MKRCEEQDNFITIIRNGSQEPFKGPEKWFTRDVIVENLFPENNLFPYSGSLVKFQPGARTAWHTHPIGQRLIITKGVGWVQQWGEPIEEVREGDVVWFPAGVKHWHGATPTSSMSHIALSGVYESQAAVWMG</sequence>
<proteinExistence type="predicted"/>
<dbReference type="OrthoDB" id="9802489at2"/>
<dbReference type="HOGENOM" id="CLU_072993_1_4_0"/>
<dbReference type="KEGG" id="dtn:DTL3_1726"/>
<dbReference type="Pfam" id="PF07883">
    <property type="entry name" value="Cupin_2"/>
    <property type="match status" value="1"/>
</dbReference>
<organism evidence="2 3">
    <name type="scientific">Defluviitoga tunisiensis</name>
    <dbReference type="NCBI Taxonomy" id="1006576"/>
    <lineage>
        <taxon>Bacteria</taxon>
        <taxon>Thermotogati</taxon>
        <taxon>Thermotogota</taxon>
        <taxon>Thermotogae</taxon>
        <taxon>Petrotogales</taxon>
        <taxon>Petrotogaceae</taxon>
        <taxon>Defluviitoga</taxon>
    </lineage>
</organism>
<dbReference type="EMBL" id="LN824141">
    <property type="protein sequence ID" value="CEP79011.1"/>
    <property type="molecule type" value="Genomic_DNA"/>
</dbReference>
<dbReference type="SUPFAM" id="SSF51182">
    <property type="entry name" value="RmlC-like cupins"/>
    <property type="match status" value="1"/>
</dbReference>
<evidence type="ECO:0000259" key="1">
    <source>
        <dbReference type="Pfam" id="PF07883"/>
    </source>
</evidence>
<reference evidence="3" key="1">
    <citation type="submission" date="2014-11" db="EMBL/GenBank/DDBJ databases">
        <authorList>
            <person name="Wibberg D."/>
        </authorList>
    </citation>
    <scope>NUCLEOTIDE SEQUENCE [LARGE SCALE GENOMIC DNA]</scope>
    <source>
        <strain evidence="3">L3</strain>
    </source>
</reference>
<feature type="domain" description="Cupin type-2" evidence="1">
    <location>
        <begin position="51"/>
        <end position="110"/>
    </location>
</feature>